<dbReference type="PROSITE" id="PS50886">
    <property type="entry name" value="TRBD"/>
    <property type="match status" value="1"/>
</dbReference>
<proteinExistence type="predicted"/>
<dbReference type="InterPro" id="IPR033714">
    <property type="entry name" value="tRNA_bind_bactPheRS"/>
</dbReference>
<dbReference type="Gene3D" id="2.40.50.140">
    <property type="entry name" value="Nucleic acid-binding proteins"/>
    <property type="match status" value="1"/>
</dbReference>
<evidence type="ECO:0000256" key="2">
    <source>
        <dbReference type="ARBA" id="ARBA00022884"/>
    </source>
</evidence>
<evidence type="ECO:0000256" key="1">
    <source>
        <dbReference type="ARBA" id="ARBA00022555"/>
    </source>
</evidence>
<keyword evidence="1 3" id="KW-0820">tRNA-binding</keyword>
<evidence type="ECO:0000313" key="5">
    <source>
        <dbReference type="EMBL" id="XCJ16758.1"/>
    </source>
</evidence>
<dbReference type="InterPro" id="IPR002547">
    <property type="entry name" value="tRNA-bd_dom"/>
</dbReference>
<evidence type="ECO:0000259" key="4">
    <source>
        <dbReference type="PROSITE" id="PS50886"/>
    </source>
</evidence>
<dbReference type="EMBL" id="CP159510">
    <property type="protein sequence ID" value="XCJ16758.1"/>
    <property type="molecule type" value="Genomic_DNA"/>
</dbReference>
<reference evidence="5" key="1">
    <citation type="submission" date="2024-06" db="EMBL/GenBank/DDBJ databases">
        <authorList>
            <person name="Fan A."/>
            <person name="Zhang F.Y."/>
            <person name="Zhang L."/>
        </authorList>
    </citation>
    <scope>NUCLEOTIDE SEQUENCE</scope>
    <source>
        <strain evidence="5">Y61</strain>
    </source>
</reference>
<accession>A0AAU8IFD9</accession>
<dbReference type="CDD" id="cd02796">
    <property type="entry name" value="tRNA_bind_bactPheRS"/>
    <property type="match status" value="1"/>
</dbReference>
<feature type="domain" description="TRNA-binding" evidence="4">
    <location>
        <begin position="88"/>
        <end position="198"/>
    </location>
</feature>
<dbReference type="Gene3D" id="3.30.1940.10">
    <property type="entry name" value="YtpR-like"/>
    <property type="match status" value="1"/>
</dbReference>
<dbReference type="SUPFAM" id="SSF50249">
    <property type="entry name" value="Nucleic acid-binding proteins"/>
    <property type="match status" value="1"/>
</dbReference>
<dbReference type="InterPro" id="IPR037154">
    <property type="entry name" value="YtpR-like_sf"/>
</dbReference>
<dbReference type="FunFam" id="2.40.50.140:FF:000045">
    <property type="entry name" value="Phenylalanine--tRNA ligase beta subunit"/>
    <property type="match status" value="1"/>
</dbReference>
<dbReference type="InterPro" id="IPR012340">
    <property type="entry name" value="NA-bd_OB-fold"/>
</dbReference>
<protein>
    <submittedName>
        <fullName evidence="5">YtpR family tRNA-binding protein</fullName>
    </submittedName>
</protein>
<dbReference type="AlphaFoldDB" id="A0AAU8IFD9"/>
<dbReference type="RefSeq" id="WP_353948150.1">
    <property type="nucleotide sequence ID" value="NZ_CP159510.1"/>
</dbReference>
<dbReference type="Pfam" id="PF01588">
    <property type="entry name" value="tRNA_bind"/>
    <property type="match status" value="1"/>
</dbReference>
<sequence length="203" mass="22210">MIVYYSKEGIGDVLMIYLKEGESETFERKGDVARIFDKKSGEAIGFNFFHASEDLPSLNTGEVRQDEELIRTLNHKLARSGFSDRLTVDRTPSIVTAYVEKCEKHPDSDHMHVCLVDVGDRELQIVCGAPNIKQGQKVVVARPGALMPGGLIIRPTVLRGVASDGMICSARELALPHAPQKRGILVLDDAAAVGEDFLAGVHK</sequence>
<dbReference type="NCBIfam" id="NF045760">
    <property type="entry name" value="YtpR"/>
    <property type="match status" value="1"/>
</dbReference>
<keyword evidence="2 3" id="KW-0694">RNA-binding</keyword>
<organism evidence="5">
    <name type="scientific">Sporolactobacillus sp. Y61</name>
    <dbReference type="NCBI Taxonomy" id="3160863"/>
    <lineage>
        <taxon>Bacteria</taxon>
        <taxon>Bacillati</taxon>
        <taxon>Bacillota</taxon>
        <taxon>Bacilli</taxon>
        <taxon>Bacillales</taxon>
        <taxon>Sporolactobacillaceae</taxon>
        <taxon>Sporolactobacillus</taxon>
    </lineage>
</organism>
<evidence type="ECO:0000256" key="3">
    <source>
        <dbReference type="PROSITE-ProRule" id="PRU00209"/>
    </source>
</evidence>
<dbReference type="GO" id="GO:0000049">
    <property type="term" value="F:tRNA binding"/>
    <property type="evidence" value="ECO:0007669"/>
    <property type="project" value="UniProtKB-UniRule"/>
</dbReference>
<gene>
    <name evidence="5" type="primary">ytpR</name>
    <name evidence="5" type="ORF">ABNN70_14130</name>
</gene>
<dbReference type="InterPro" id="IPR027855">
    <property type="entry name" value="DUF4479"/>
</dbReference>
<name>A0AAU8IFD9_9BACL</name>
<dbReference type="Pfam" id="PF14794">
    <property type="entry name" value="DUF4479"/>
    <property type="match status" value="1"/>
</dbReference>